<dbReference type="GO" id="GO:0016811">
    <property type="term" value="F:hydrolase activity, acting on carbon-nitrogen (but not peptide) bonds, in linear amides"/>
    <property type="evidence" value="ECO:0007669"/>
    <property type="project" value="UniProtKB-ARBA"/>
</dbReference>
<name>A0A290MFR3_CAUVI</name>
<sequence>MSLTVATVQFAVCADIAANLAAIERLMRQARAGGADVIHVPEAALSGYAGVDFASFDGFDGFDGFDWPRLEAATRRVMDLAGELKLWTILGSAHPLSEGRKPHNCAYVIDASGALVDRYDKRFCAGDAAGLTGDLAHYTPGDHFAVFEINGVRCGVLICHDYRYPELYRAYHRLGVRLMFHGFHAGGLSVERFAAMEADVGSHHLTGGTTLPAITMPAGMIASASNNNMWISCPNSSAPRSCWPSFCVRPDGVITGALEPETEGVLLSLIDPDAPIYDSTLAWRGRAIDGVLHSGEVADDPRSRDRRGL</sequence>
<dbReference type="CDD" id="cd07197">
    <property type="entry name" value="nitrilase"/>
    <property type="match status" value="1"/>
</dbReference>
<dbReference type="PANTHER" id="PTHR43674">
    <property type="entry name" value="NITRILASE C965.09-RELATED"/>
    <property type="match status" value="1"/>
</dbReference>
<dbReference type="InterPro" id="IPR050345">
    <property type="entry name" value="Aliph_Amidase/BUP"/>
</dbReference>
<dbReference type="PANTHER" id="PTHR43674:SF2">
    <property type="entry name" value="BETA-UREIDOPROPIONASE"/>
    <property type="match status" value="1"/>
</dbReference>
<protein>
    <submittedName>
        <fullName evidence="3">Carbon-nitrogen hydrolase family protein</fullName>
    </submittedName>
</protein>
<dbReference type="RefSeq" id="WP_096050392.1">
    <property type="nucleotide sequence ID" value="NZ_CP023315.3"/>
</dbReference>
<dbReference type="PROSITE" id="PS50263">
    <property type="entry name" value="CN_HYDROLASE"/>
    <property type="match status" value="1"/>
</dbReference>
<evidence type="ECO:0000259" key="2">
    <source>
        <dbReference type="PROSITE" id="PS50263"/>
    </source>
</evidence>
<dbReference type="AlphaFoldDB" id="A0A290MFR3"/>
<proteinExistence type="predicted"/>
<evidence type="ECO:0000313" key="3">
    <source>
        <dbReference type="EMBL" id="ATC30922.1"/>
    </source>
</evidence>
<accession>A0A290MFR3</accession>
<evidence type="ECO:0000256" key="1">
    <source>
        <dbReference type="ARBA" id="ARBA00022801"/>
    </source>
</evidence>
<gene>
    <name evidence="3" type="ORF">CA606_00370</name>
</gene>
<evidence type="ECO:0000313" key="4">
    <source>
        <dbReference type="Proteomes" id="UP000217311"/>
    </source>
</evidence>
<dbReference type="SUPFAM" id="SSF56317">
    <property type="entry name" value="Carbon-nitrogen hydrolase"/>
    <property type="match status" value="1"/>
</dbReference>
<dbReference type="Pfam" id="PF00795">
    <property type="entry name" value="CN_hydrolase"/>
    <property type="match status" value="1"/>
</dbReference>
<feature type="domain" description="CN hydrolase" evidence="2">
    <location>
        <begin position="3"/>
        <end position="272"/>
    </location>
</feature>
<dbReference type="InterPro" id="IPR003010">
    <property type="entry name" value="C-N_Hydrolase"/>
</dbReference>
<organism evidence="3 4">
    <name type="scientific">Caulobacter vibrioides</name>
    <name type="common">Caulobacter crescentus</name>
    <dbReference type="NCBI Taxonomy" id="155892"/>
    <lineage>
        <taxon>Bacteria</taxon>
        <taxon>Pseudomonadati</taxon>
        <taxon>Pseudomonadota</taxon>
        <taxon>Alphaproteobacteria</taxon>
        <taxon>Caulobacterales</taxon>
        <taxon>Caulobacteraceae</taxon>
        <taxon>Caulobacter</taxon>
    </lineage>
</organism>
<reference evidence="4" key="1">
    <citation type="submission" date="2017-09" db="EMBL/GenBank/DDBJ databases">
        <title>Genome evolution observed in wild isolates of Caulobacter crescentus.</title>
        <authorList>
            <person name="Ely B."/>
            <person name="Wilson K."/>
            <person name="Scott D."/>
        </authorList>
    </citation>
    <scope>NUCLEOTIDE SEQUENCE [LARGE SCALE GENOMIC DNA]</scope>
    <source>
        <strain evidence="4">CB13b1a</strain>
    </source>
</reference>
<dbReference type="Gene3D" id="3.60.110.10">
    <property type="entry name" value="Carbon-nitrogen hydrolase"/>
    <property type="match status" value="1"/>
</dbReference>
<keyword evidence="1 3" id="KW-0378">Hydrolase</keyword>
<dbReference type="EMBL" id="CP023315">
    <property type="protein sequence ID" value="ATC30922.1"/>
    <property type="molecule type" value="Genomic_DNA"/>
</dbReference>
<dbReference type="Proteomes" id="UP000217311">
    <property type="component" value="Chromosome"/>
</dbReference>
<dbReference type="InterPro" id="IPR036526">
    <property type="entry name" value="C-N_Hydrolase_sf"/>
</dbReference>